<feature type="region of interest" description="Disordered" evidence="1">
    <location>
        <begin position="198"/>
        <end position="240"/>
    </location>
</feature>
<dbReference type="Pfam" id="PF15375">
    <property type="entry name" value="FSAF1"/>
    <property type="match status" value="1"/>
</dbReference>
<feature type="compositionally biased region" description="Polar residues" evidence="1">
    <location>
        <begin position="44"/>
        <end position="60"/>
    </location>
</feature>
<dbReference type="PANTHER" id="PTHR28366">
    <property type="entry name" value="CHROMOSOME 1 OPEN READING FRAME 131"/>
    <property type="match status" value="1"/>
</dbReference>
<dbReference type="GeneTree" id="ENSGT00390000017022"/>
<dbReference type="OrthoDB" id="10067479at2759"/>
<keyword evidence="3" id="KW-1185">Reference proteome</keyword>
<evidence type="ECO:0000313" key="2">
    <source>
        <dbReference type="Ensembl" id="ENSECRP00000002176.1"/>
    </source>
</evidence>
<dbReference type="GeneID" id="114648633"/>
<reference evidence="2" key="2">
    <citation type="submission" date="2025-08" db="UniProtKB">
        <authorList>
            <consortium name="Ensembl"/>
        </authorList>
    </citation>
    <scope>IDENTIFICATION</scope>
</reference>
<feature type="region of interest" description="Disordered" evidence="1">
    <location>
        <begin position="27"/>
        <end position="62"/>
    </location>
</feature>
<feature type="compositionally biased region" description="Basic residues" evidence="1">
    <location>
        <begin position="30"/>
        <end position="43"/>
    </location>
</feature>
<dbReference type="RefSeq" id="XP_028653610.1">
    <property type="nucleotide sequence ID" value="XM_028797777.2"/>
</dbReference>
<dbReference type="CTD" id="128061"/>
<reference evidence="2" key="3">
    <citation type="submission" date="2025-09" db="UniProtKB">
        <authorList>
            <consortium name="Ensembl"/>
        </authorList>
    </citation>
    <scope>IDENTIFICATION</scope>
</reference>
<dbReference type="AlphaFoldDB" id="A0A8C4RGJ8"/>
<sequence length="266" mass="30548">MSSESDASEDGMLLDHVLNKLYDFGDSSERKKKWKSVKKKRSQHQSNELQDTQVASGGNSKTDHVTEIKESCIENSKCFNSTAEKTFQTAKALPEKRQSEVQVITFQDPSKKRTITVKDPSTLDKKVANIKTKPETSTLSLEKARLEVHRFGITGYKKDQQRMLEQERAIMLGAKPLKREYINYKIYQETIMERKKKEREEMMMDKEEAKDEPLKKKKKRRSGQDRSKKKTTSGILPTGQVGTFRNGTLILSPSEINKIKSSRVIK</sequence>
<dbReference type="PANTHER" id="PTHR28366:SF1">
    <property type="entry name" value="CHROMOSOME 1 OPEN READING FRAME 131"/>
    <property type="match status" value="1"/>
</dbReference>
<evidence type="ECO:0000313" key="3">
    <source>
        <dbReference type="Proteomes" id="UP000694620"/>
    </source>
</evidence>
<proteinExistence type="predicted"/>
<accession>A0A8C4RGJ8</accession>
<name>A0A8C4RGJ8_ERPCA</name>
<evidence type="ECO:0000256" key="1">
    <source>
        <dbReference type="SAM" id="MobiDB-lite"/>
    </source>
</evidence>
<feature type="compositionally biased region" description="Basic and acidic residues" evidence="1">
    <location>
        <begin position="198"/>
        <end position="214"/>
    </location>
</feature>
<organism evidence="2 3">
    <name type="scientific">Erpetoichthys calabaricus</name>
    <name type="common">Rope fish</name>
    <name type="synonym">Calamoichthys calabaricus</name>
    <dbReference type="NCBI Taxonomy" id="27687"/>
    <lineage>
        <taxon>Eukaryota</taxon>
        <taxon>Metazoa</taxon>
        <taxon>Chordata</taxon>
        <taxon>Craniata</taxon>
        <taxon>Vertebrata</taxon>
        <taxon>Euteleostomi</taxon>
        <taxon>Actinopterygii</taxon>
        <taxon>Polypteriformes</taxon>
        <taxon>Polypteridae</taxon>
        <taxon>Erpetoichthys</taxon>
    </lineage>
</organism>
<dbReference type="Ensembl" id="ENSECRT00000002205.1">
    <property type="protein sequence ID" value="ENSECRP00000002176.1"/>
    <property type="gene ID" value="ENSECRG00000001505.1"/>
</dbReference>
<reference evidence="2" key="1">
    <citation type="submission" date="2021-06" db="EMBL/GenBank/DDBJ databases">
        <authorList>
            <consortium name="Wellcome Sanger Institute Data Sharing"/>
        </authorList>
    </citation>
    <scope>NUCLEOTIDE SEQUENCE [LARGE SCALE GENOMIC DNA]</scope>
</reference>
<feature type="compositionally biased region" description="Basic residues" evidence="1">
    <location>
        <begin position="215"/>
        <end position="231"/>
    </location>
</feature>
<gene>
    <name evidence="2" type="primary">c3h1orf131</name>
</gene>
<dbReference type="InterPro" id="IPR052852">
    <property type="entry name" value="SSU_Processome_Comp"/>
</dbReference>
<dbReference type="InterPro" id="IPR027973">
    <property type="entry name" value="FSAF1-like"/>
</dbReference>
<dbReference type="Proteomes" id="UP000694620">
    <property type="component" value="Chromosome 3"/>
</dbReference>
<protein>
    <submittedName>
        <fullName evidence="2">Zgc:194224</fullName>
    </submittedName>
</protein>